<dbReference type="InterPro" id="IPR056693">
    <property type="entry name" value="DUF7791"/>
</dbReference>
<organism evidence="5 6">
    <name type="scientific">Aspergillus keveii</name>
    <dbReference type="NCBI Taxonomy" id="714993"/>
    <lineage>
        <taxon>Eukaryota</taxon>
        <taxon>Fungi</taxon>
        <taxon>Dikarya</taxon>
        <taxon>Ascomycota</taxon>
        <taxon>Pezizomycotina</taxon>
        <taxon>Eurotiomycetes</taxon>
        <taxon>Eurotiomycetidae</taxon>
        <taxon>Eurotiales</taxon>
        <taxon>Aspergillaceae</taxon>
        <taxon>Aspergillus</taxon>
        <taxon>Aspergillus subgen. Nidulantes</taxon>
    </lineage>
</organism>
<evidence type="ECO:0000256" key="1">
    <source>
        <dbReference type="ARBA" id="ARBA00022737"/>
    </source>
</evidence>
<keyword evidence="1" id="KW-0677">Repeat</keyword>
<evidence type="ECO:0008006" key="7">
    <source>
        <dbReference type="Google" id="ProtNLM"/>
    </source>
</evidence>
<sequence length="1015" mass="113468">MDPVTAFGLLVNVATLIDLSAKVITAYKNGLGPDQARLVESADEMKDLCQQLQGTKIINQPTAAGSIEADLQNCAKRCVDKATALRQKLDLPSQLASKRKRVWKSVTVQLSRKIPQLERDLHELREQLDTKLLVSIRERINISELKQTDRLQLLDSSIQDALVRFCDSQSTALDRVLDRNTRRILDHIDEIQKKQVETESSKDIEQRKSKILNSLVYGNPFTRENDILSKHDGTFEWIFDEGPETGSTCLSWLRSDGGIFWIQGKPGSGKSTLMKFLCTSTDRIDQSLQRPATSKAYVFYSFYFWLADGAKLQNTERGLLCSLLCQFLDTSWILDSSYLTDARLRQKKTQGNWDLVELRSLVFLAADALLTDYSVCVFVDALDECQPEDLARVLTLIKQLSSRGVNVCVSSRPEQPIINKLEADATEILKVDLYTKNDITRFVQDEFEAVDLGVGTLSPQDLEHLAHRIVHGAEGVFLWATLMAKDVCKGIENGDDFKQLRHRTSQTPGDLDSLYQNMLSRIGPDRGLYMAEAGSYFSLALHFESKYALCFSQHGYLPLIHCLPVYKMFQRIIPDDREHNLDLLLPRVEARINVVCAGMLVCGQPLADSGSSTDSSSHPSFRDRRVRFIHRTARDFFLESNGQFIRAGSLSLFELWRSATSGFLMACRFYGLPPRDVTIYGNLAIRDLAGSQLKAAEKVELLVYYDTTMQEIFQAKHWLYRQLSDRERWLDILDLLGMALYDAFDLELVDCFCGSRASLSPRYKTYLLLHACSRPCACPKAIQSFISSGADPNQAMFTSIFLGSSDFRTKTSPWIKYMADRGHLGWGKVDQDVIQALVENGADLTEISLWHASLSSRTAHLDAEWGSRQTCPDINLVLLANARYAAEALLGASLQSFSAKELPAAYCKVLGFLLQPPVATPTDVGAVGPSKSSFEGGLDSSVPPSGHPDDNQSNLANKEPLFAIGRTLVADSSPQVPVPDVRHSTSLPFSRPADGYHPIALSEWPHNVGECISRR</sequence>
<dbReference type="Gene3D" id="3.40.50.300">
    <property type="entry name" value="P-loop containing nucleotide triphosphate hydrolases"/>
    <property type="match status" value="1"/>
</dbReference>
<dbReference type="Pfam" id="PF25053">
    <property type="entry name" value="DUF7791"/>
    <property type="match status" value="1"/>
</dbReference>
<dbReference type="Pfam" id="PF24883">
    <property type="entry name" value="NPHP3_N"/>
    <property type="match status" value="1"/>
</dbReference>
<protein>
    <recommendedName>
        <fullName evidence="7">NACHT domain-containing protein</fullName>
    </recommendedName>
</protein>
<dbReference type="PANTHER" id="PTHR10039">
    <property type="entry name" value="AMELOGENIN"/>
    <property type="match status" value="1"/>
</dbReference>
<feature type="region of interest" description="Disordered" evidence="2">
    <location>
        <begin position="924"/>
        <end position="955"/>
    </location>
</feature>
<evidence type="ECO:0000259" key="4">
    <source>
        <dbReference type="Pfam" id="PF25053"/>
    </source>
</evidence>
<feature type="domain" description="Nephrocystin 3-like N-terminal" evidence="3">
    <location>
        <begin position="233"/>
        <end position="412"/>
    </location>
</feature>
<evidence type="ECO:0000313" key="6">
    <source>
        <dbReference type="Proteomes" id="UP001610563"/>
    </source>
</evidence>
<reference evidence="5 6" key="1">
    <citation type="submission" date="2024-07" db="EMBL/GenBank/DDBJ databases">
        <title>Section-level genome sequencing and comparative genomics of Aspergillus sections Usti and Cavernicolus.</title>
        <authorList>
            <consortium name="Lawrence Berkeley National Laboratory"/>
            <person name="Nybo J.L."/>
            <person name="Vesth T.C."/>
            <person name="Theobald S."/>
            <person name="Frisvad J.C."/>
            <person name="Larsen T.O."/>
            <person name="Kjaerboelling I."/>
            <person name="Rothschild-Mancinelli K."/>
            <person name="Lyhne E.K."/>
            <person name="Kogle M.E."/>
            <person name="Barry K."/>
            <person name="Clum A."/>
            <person name="Na H."/>
            <person name="Ledsgaard L."/>
            <person name="Lin J."/>
            <person name="Lipzen A."/>
            <person name="Kuo A."/>
            <person name="Riley R."/>
            <person name="Mondo S."/>
            <person name="Labutti K."/>
            <person name="Haridas S."/>
            <person name="Pangalinan J."/>
            <person name="Salamov A.A."/>
            <person name="Simmons B.A."/>
            <person name="Magnuson J.K."/>
            <person name="Chen J."/>
            <person name="Drula E."/>
            <person name="Henrissat B."/>
            <person name="Wiebenga A."/>
            <person name="Lubbers R.J."/>
            <person name="Gomes A.C."/>
            <person name="Makela M.R."/>
            <person name="Stajich J."/>
            <person name="Grigoriev I.V."/>
            <person name="Mortensen U.H."/>
            <person name="De Vries R.P."/>
            <person name="Baker S.E."/>
            <person name="Andersen M.R."/>
        </authorList>
    </citation>
    <scope>NUCLEOTIDE SEQUENCE [LARGE SCALE GENOMIC DNA]</scope>
    <source>
        <strain evidence="5 6">CBS 209.92</strain>
    </source>
</reference>
<evidence type="ECO:0000313" key="5">
    <source>
        <dbReference type="EMBL" id="KAL2787395.1"/>
    </source>
</evidence>
<dbReference type="InterPro" id="IPR027417">
    <property type="entry name" value="P-loop_NTPase"/>
</dbReference>
<evidence type="ECO:0000259" key="3">
    <source>
        <dbReference type="Pfam" id="PF24883"/>
    </source>
</evidence>
<keyword evidence="6" id="KW-1185">Reference proteome</keyword>
<dbReference type="PANTHER" id="PTHR10039:SF5">
    <property type="entry name" value="NACHT DOMAIN-CONTAINING PROTEIN"/>
    <property type="match status" value="1"/>
</dbReference>
<gene>
    <name evidence="5" type="ORF">BJX66DRAFT_310906</name>
</gene>
<proteinExistence type="predicted"/>
<name>A0ABR4FVX3_9EURO</name>
<dbReference type="EMBL" id="JBFTWV010000097">
    <property type="protein sequence ID" value="KAL2787395.1"/>
    <property type="molecule type" value="Genomic_DNA"/>
</dbReference>
<accession>A0ABR4FVX3</accession>
<dbReference type="SUPFAM" id="SSF52540">
    <property type="entry name" value="P-loop containing nucleoside triphosphate hydrolases"/>
    <property type="match status" value="1"/>
</dbReference>
<evidence type="ECO:0000256" key="2">
    <source>
        <dbReference type="SAM" id="MobiDB-lite"/>
    </source>
</evidence>
<comment type="caution">
    <text evidence="5">The sequence shown here is derived from an EMBL/GenBank/DDBJ whole genome shotgun (WGS) entry which is preliminary data.</text>
</comment>
<dbReference type="Proteomes" id="UP001610563">
    <property type="component" value="Unassembled WGS sequence"/>
</dbReference>
<dbReference type="InterPro" id="IPR056884">
    <property type="entry name" value="NPHP3-like_N"/>
</dbReference>
<feature type="domain" description="DUF7791" evidence="4">
    <location>
        <begin position="577"/>
        <end position="643"/>
    </location>
</feature>